<evidence type="ECO:0000259" key="1">
    <source>
        <dbReference type="Pfam" id="PF06616"/>
    </source>
</evidence>
<dbReference type="EMBL" id="CP011519">
    <property type="protein sequence ID" value="AKK24947.1"/>
    <property type="molecule type" value="Genomic_DNA"/>
</dbReference>
<dbReference type="InterPro" id="IPR041454">
    <property type="entry name" value="BsuBI/PstI_N"/>
</dbReference>
<dbReference type="InterPro" id="IPR041962">
    <property type="entry name" value="BsuBI/PstI_N_sf"/>
</dbReference>
<dbReference type="GO" id="GO:0000287">
    <property type="term" value="F:magnesium ion binding"/>
    <property type="evidence" value="ECO:0007669"/>
    <property type="project" value="InterPro"/>
</dbReference>
<keyword evidence="4" id="KW-1185">Reference proteome</keyword>
<evidence type="ECO:0000313" key="3">
    <source>
        <dbReference type="EMBL" id="AKK24947.1"/>
    </source>
</evidence>
<dbReference type="GO" id="GO:0009307">
    <property type="term" value="P:DNA restriction-modification system"/>
    <property type="evidence" value="ECO:0007669"/>
    <property type="project" value="InterPro"/>
</dbReference>
<organism evidence="3 4">
    <name type="scientific">Pandoraea oxalativorans</name>
    <dbReference type="NCBI Taxonomy" id="573737"/>
    <lineage>
        <taxon>Bacteria</taxon>
        <taxon>Pseudomonadati</taxon>
        <taxon>Pseudomonadota</taxon>
        <taxon>Betaproteobacteria</taxon>
        <taxon>Burkholderiales</taxon>
        <taxon>Burkholderiaceae</taxon>
        <taxon>Pandoraea</taxon>
    </lineage>
</organism>
<dbReference type="AlphaFoldDB" id="A0A0G3ICK3"/>
<accession>A0A0G3ICK3</accession>
<dbReference type="PATRIC" id="fig|573737.6.peg.5987"/>
<name>A0A0G3ICK3_9BURK</name>
<keyword evidence="3" id="KW-0614">Plasmid</keyword>
<dbReference type="GO" id="GO:0009036">
    <property type="term" value="F:type II site-specific deoxyribonuclease activity"/>
    <property type="evidence" value="ECO:0007669"/>
    <property type="project" value="InterPro"/>
</dbReference>
<keyword evidence="3" id="KW-0540">Nuclease</keyword>
<dbReference type="GO" id="GO:0003677">
    <property type="term" value="F:DNA binding"/>
    <property type="evidence" value="ECO:0007669"/>
    <property type="project" value="InterPro"/>
</dbReference>
<dbReference type="Pfam" id="PF06616">
    <property type="entry name" value="BsuBI_PstI_RE"/>
    <property type="match status" value="1"/>
</dbReference>
<dbReference type="RefSeq" id="WP_052654674.1">
    <property type="nucleotide sequence ID" value="NZ_CP011519.2"/>
</dbReference>
<feature type="domain" description="BsuBI/PstI restriction endonuclease" evidence="1">
    <location>
        <begin position="156"/>
        <end position="308"/>
    </location>
</feature>
<proteinExistence type="predicted"/>
<sequence>MTDKKNDYIEAAHQIIISLGLPRAQQNERSALALLALLNLTPDKTWADAGNPLVGITPIMDWAREHYGKIYAPNTRETFRRQTMHQFCDVGVALYNPDKPDRAVNSPKAVYQIEPAALKLLRSFGSEQWHDNLTAYLAERETLVAKYAKARTQTRIPVEVAPGKAITLSPGEHSELIRAIIEDFAPRFAPGSVLVYAGDTGDKWGYFDAALMAELGVNVAAHGKMPDVVLHFTEKNWLLLVEAVTSHGPVDGKRHAELARLFADSKAGLVFVTAFPNRSVMGRYLGDIAWETEVWVADAPSHLIHFNGVRFLGPYASE</sequence>
<dbReference type="REBASE" id="100838">
    <property type="entry name" value="Pox23570IP"/>
</dbReference>
<dbReference type="OrthoDB" id="9798907at2"/>
<dbReference type="Gene3D" id="1.10.10.1820">
    <property type="entry name" value="BsuBI/PstI restriction endonuclease-like"/>
    <property type="match status" value="1"/>
</dbReference>
<dbReference type="InterPro" id="IPR041963">
    <property type="entry name" value="BsuBI/PstI_C_sf"/>
</dbReference>
<feature type="domain" description="BsuBI/PstI restriction endonuclease HTH" evidence="2">
    <location>
        <begin position="7"/>
        <end position="144"/>
    </location>
</feature>
<geneLocation type="plasmid" evidence="3 4">
    <name>pPO70-2</name>
</geneLocation>
<dbReference type="KEGG" id="pox:MB84_29720"/>
<dbReference type="Proteomes" id="UP000035050">
    <property type="component" value="Plasmid pPO70-2"/>
</dbReference>
<dbReference type="Gene3D" id="3.40.1350.80">
    <property type="match status" value="1"/>
</dbReference>
<reference evidence="3" key="1">
    <citation type="submission" date="2016-06" db="EMBL/GenBank/DDBJ databases">
        <title>Pandoraea oxalativorans DSM 23570 Genome Sequencing.</title>
        <authorList>
            <person name="Ee R."/>
            <person name="Lim Y.-L."/>
            <person name="Yong D."/>
            <person name="Yin W.-F."/>
            <person name="Chan K.-G."/>
        </authorList>
    </citation>
    <scope>NUCLEOTIDE SEQUENCE</scope>
    <source>
        <strain evidence="3">DSM 23570</strain>
        <plasmid evidence="3">pPO70-2</plasmid>
    </source>
</reference>
<dbReference type="InterPro" id="IPR009528">
    <property type="entry name" value="Restrct_endonuc_II_BsuBI_C"/>
</dbReference>
<evidence type="ECO:0000313" key="4">
    <source>
        <dbReference type="Proteomes" id="UP000035050"/>
    </source>
</evidence>
<protein>
    <submittedName>
        <fullName evidence="3">Restriction endonuclease</fullName>
    </submittedName>
</protein>
<dbReference type="Pfam" id="PF17728">
    <property type="entry name" value="BsuBI_PstI_RE_N"/>
    <property type="match status" value="1"/>
</dbReference>
<evidence type="ECO:0000259" key="2">
    <source>
        <dbReference type="Pfam" id="PF17728"/>
    </source>
</evidence>
<gene>
    <name evidence="3" type="ORF">MB84_29720</name>
</gene>
<keyword evidence="3" id="KW-0378">Hydrolase</keyword>
<keyword evidence="3" id="KW-0255">Endonuclease</keyword>